<accession>A0A6A6QIA5</accession>
<evidence type="ECO:0000313" key="2">
    <source>
        <dbReference type="EMBL" id="KAF2492168.1"/>
    </source>
</evidence>
<dbReference type="Pfam" id="PF22893">
    <property type="entry name" value="ULD_2"/>
    <property type="match status" value="1"/>
</dbReference>
<evidence type="ECO:0000259" key="1">
    <source>
        <dbReference type="Pfam" id="PF22893"/>
    </source>
</evidence>
<dbReference type="OrthoDB" id="3045089at2759"/>
<dbReference type="PANTHER" id="PTHR38886:SF1">
    <property type="entry name" value="NACHT-NTPASE AND P-LOOP NTPASES N-TERMINAL DOMAIN-CONTAINING PROTEIN"/>
    <property type="match status" value="1"/>
</dbReference>
<dbReference type="AlphaFoldDB" id="A0A6A6QIA5"/>
<evidence type="ECO:0000313" key="3">
    <source>
        <dbReference type="Proteomes" id="UP000799750"/>
    </source>
</evidence>
<sequence>MPITFGAVGDIISLCQILRDLLETLDESRGSARDYQKAVDDIRNLQRLLSTLKDLTATCDNSSGYIALGQTARLKAQDCYDLIVAFHDKIEKYSKHLGKSRIDGGNAVREAFWKLHWRNSHMDCVEQFRTDIRDRTQSITVLLVSAHLNSFIMTDERLRSQAEETCSRQEACSAQQSAELEALTKRLEQLEGRMIAPCAEWLCALTMFREEFLQKLRNICKISYETWKGVTYINSQLPRLLEPWSEQPIIFDDAIGRVTRMPLELVENWDIFENVLLARFRGMPGLDRIAGKQYVLQDATTRKEISRNGPFKCSFRPGRRILMAALFSDDAINDQCCPSCGNLNAGNADDHITW</sequence>
<proteinExistence type="predicted"/>
<keyword evidence="3" id="KW-1185">Reference proteome</keyword>
<name>A0A6A6QIA5_9PEZI</name>
<organism evidence="2 3">
    <name type="scientific">Lophium mytilinum</name>
    <dbReference type="NCBI Taxonomy" id="390894"/>
    <lineage>
        <taxon>Eukaryota</taxon>
        <taxon>Fungi</taxon>
        <taxon>Dikarya</taxon>
        <taxon>Ascomycota</taxon>
        <taxon>Pezizomycotina</taxon>
        <taxon>Dothideomycetes</taxon>
        <taxon>Pleosporomycetidae</taxon>
        <taxon>Mytilinidiales</taxon>
        <taxon>Mytilinidiaceae</taxon>
        <taxon>Lophium</taxon>
    </lineage>
</organism>
<dbReference type="InterPro" id="IPR054464">
    <property type="entry name" value="ULD_fung"/>
</dbReference>
<dbReference type="PANTHER" id="PTHR38886">
    <property type="entry name" value="SESA DOMAIN-CONTAINING PROTEIN"/>
    <property type="match status" value="1"/>
</dbReference>
<protein>
    <recommendedName>
        <fullName evidence="1">Ubiquitin-like domain-containing protein</fullName>
    </recommendedName>
</protein>
<reference evidence="2" key="1">
    <citation type="journal article" date="2020" name="Stud. Mycol.">
        <title>101 Dothideomycetes genomes: a test case for predicting lifestyles and emergence of pathogens.</title>
        <authorList>
            <person name="Haridas S."/>
            <person name="Albert R."/>
            <person name="Binder M."/>
            <person name="Bloem J."/>
            <person name="Labutti K."/>
            <person name="Salamov A."/>
            <person name="Andreopoulos B."/>
            <person name="Baker S."/>
            <person name="Barry K."/>
            <person name="Bills G."/>
            <person name="Bluhm B."/>
            <person name="Cannon C."/>
            <person name="Castanera R."/>
            <person name="Culley D."/>
            <person name="Daum C."/>
            <person name="Ezra D."/>
            <person name="Gonzalez J."/>
            <person name="Henrissat B."/>
            <person name="Kuo A."/>
            <person name="Liang C."/>
            <person name="Lipzen A."/>
            <person name="Lutzoni F."/>
            <person name="Magnuson J."/>
            <person name="Mondo S."/>
            <person name="Nolan M."/>
            <person name="Ohm R."/>
            <person name="Pangilinan J."/>
            <person name="Park H.-J."/>
            <person name="Ramirez L."/>
            <person name="Alfaro M."/>
            <person name="Sun H."/>
            <person name="Tritt A."/>
            <person name="Yoshinaga Y."/>
            <person name="Zwiers L.-H."/>
            <person name="Turgeon B."/>
            <person name="Goodwin S."/>
            <person name="Spatafora J."/>
            <person name="Crous P."/>
            <person name="Grigoriev I."/>
        </authorList>
    </citation>
    <scope>NUCLEOTIDE SEQUENCE</scope>
    <source>
        <strain evidence="2">CBS 269.34</strain>
    </source>
</reference>
<gene>
    <name evidence="2" type="ORF">BU16DRAFT_564630</name>
</gene>
<feature type="domain" description="Ubiquitin-like" evidence="1">
    <location>
        <begin position="245"/>
        <end position="326"/>
    </location>
</feature>
<dbReference type="EMBL" id="MU004194">
    <property type="protein sequence ID" value="KAF2492168.1"/>
    <property type="molecule type" value="Genomic_DNA"/>
</dbReference>
<dbReference type="Proteomes" id="UP000799750">
    <property type="component" value="Unassembled WGS sequence"/>
</dbReference>